<keyword evidence="3" id="KW-1185">Reference proteome</keyword>
<comment type="caution">
    <text evidence="2">The sequence shown here is derived from an EMBL/GenBank/DDBJ whole genome shotgun (WGS) entry which is preliminary data.</text>
</comment>
<dbReference type="InterPro" id="IPR000782">
    <property type="entry name" value="FAS1_domain"/>
</dbReference>
<sequence>MKKYLLLAGCLAVTGLSCKKWDDHVAVNEQALNQNLQEYINTQPNLSKFSEYLVKTGLDKVISSSKNYTVWAPTNDALTSLPQNVVNDTAKLKSWLLNHIAGQLYFTRMATDTLRVAMLNGKRIYFFNNKFDEASIQQADIYVRNGALHIIDKAIEPLPSIWEYIESTKTTYNQNEYLTSLDYLVQDSAKAELDSINPVNGQPVYKPNTGVVRVNSFRTKVYDVGNEDSLYTYVVLTNAAYATETDKQKIFFKSSNANLTDSNSKWNVIRDLAIKGVYSPDKLPPVLVSKFNVHIPISSTAIIETKKASNGIIYVVNAAAAPIEEKVPVVIVQSDSPVLYKSKEDKYMTNVFHRQRKNPLTGELFNDLYINLGSGGSSYFVDFVTSGLYATKYKVYWVALNDKSVSGQSDGTYGTDSALQQILQIFPDTATMFPPGFFNIQTKVKPYDYTEVFLGEYTNDSYNALLSAAADDPRNVYAARRLRLQAPATTPNKETPFNLTLDYIKFVPVF</sequence>
<dbReference type="EMBL" id="LVXG01000007">
    <property type="protein sequence ID" value="OQP52860.1"/>
    <property type="molecule type" value="Genomic_DNA"/>
</dbReference>
<dbReference type="AlphaFoldDB" id="A0A1V9F3D3"/>
<evidence type="ECO:0000313" key="2">
    <source>
        <dbReference type="EMBL" id="OQP52860.1"/>
    </source>
</evidence>
<dbReference type="Gene3D" id="2.30.180.10">
    <property type="entry name" value="FAS1 domain"/>
    <property type="match status" value="1"/>
</dbReference>
<proteinExistence type="predicted"/>
<name>A0A1V9F3D3_9BACT</name>
<protein>
    <recommendedName>
        <fullName evidence="1">FAS1 domain-containing protein</fullName>
    </recommendedName>
</protein>
<dbReference type="SUPFAM" id="SSF82153">
    <property type="entry name" value="FAS1 domain"/>
    <property type="match status" value="1"/>
</dbReference>
<evidence type="ECO:0000259" key="1">
    <source>
        <dbReference type="PROSITE" id="PS50213"/>
    </source>
</evidence>
<dbReference type="PANTHER" id="PTHR10900:SF77">
    <property type="entry name" value="FI19380P1"/>
    <property type="match status" value="1"/>
</dbReference>
<evidence type="ECO:0000313" key="3">
    <source>
        <dbReference type="Proteomes" id="UP000192610"/>
    </source>
</evidence>
<organism evidence="2 3">
    <name type="scientific">Niastella yeongjuensis</name>
    <dbReference type="NCBI Taxonomy" id="354355"/>
    <lineage>
        <taxon>Bacteria</taxon>
        <taxon>Pseudomonadati</taxon>
        <taxon>Bacteroidota</taxon>
        <taxon>Chitinophagia</taxon>
        <taxon>Chitinophagales</taxon>
        <taxon>Chitinophagaceae</taxon>
        <taxon>Niastella</taxon>
    </lineage>
</organism>
<dbReference type="STRING" id="354355.SAMN05660816_04790"/>
<dbReference type="PROSITE" id="PS51257">
    <property type="entry name" value="PROKAR_LIPOPROTEIN"/>
    <property type="match status" value="1"/>
</dbReference>
<gene>
    <name evidence="2" type="ORF">A4H97_24510</name>
</gene>
<reference evidence="3" key="1">
    <citation type="submission" date="2016-04" db="EMBL/GenBank/DDBJ databases">
        <authorList>
            <person name="Chen L."/>
            <person name="Zhuang W."/>
            <person name="Wang G."/>
        </authorList>
    </citation>
    <scope>NUCLEOTIDE SEQUENCE [LARGE SCALE GENOMIC DNA]</scope>
    <source>
        <strain evidence="3">17621</strain>
    </source>
</reference>
<accession>A0A1V9F3D3</accession>
<dbReference type="GO" id="GO:0005615">
    <property type="term" value="C:extracellular space"/>
    <property type="evidence" value="ECO:0007669"/>
    <property type="project" value="TreeGrafter"/>
</dbReference>
<dbReference type="Pfam" id="PF02469">
    <property type="entry name" value="Fasciclin"/>
    <property type="match status" value="1"/>
</dbReference>
<feature type="domain" description="FAS1" evidence="1">
    <location>
        <begin position="33"/>
        <end position="155"/>
    </location>
</feature>
<dbReference type="Proteomes" id="UP000192610">
    <property type="component" value="Unassembled WGS sequence"/>
</dbReference>
<dbReference type="PANTHER" id="PTHR10900">
    <property type="entry name" value="PERIOSTIN-RELATED"/>
    <property type="match status" value="1"/>
</dbReference>
<dbReference type="SMART" id="SM00554">
    <property type="entry name" value="FAS1"/>
    <property type="match status" value="1"/>
</dbReference>
<dbReference type="PROSITE" id="PS50213">
    <property type="entry name" value="FAS1"/>
    <property type="match status" value="1"/>
</dbReference>
<dbReference type="InterPro" id="IPR050904">
    <property type="entry name" value="Adhesion/Biosynth-related"/>
</dbReference>
<dbReference type="InterPro" id="IPR036378">
    <property type="entry name" value="FAS1_dom_sf"/>
</dbReference>